<dbReference type="GO" id="GO:0034244">
    <property type="term" value="P:negative regulation of transcription elongation by RNA polymerase II"/>
    <property type="evidence" value="ECO:0007669"/>
    <property type="project" value="InterPro"/>
</dbReference>
<keyword evidence="1" id="KW-0479">Metal-binding</keyword>
<feature type="domain" description="AIPP2-like SPOC-like" evidence="7">
    <location>
        <begin position="466"/>
        <end position="583"/>
    </location>
</feature>
<keyword evidence="2" id="KW-0863">Zinc-finger</keyword>
<feature type="region of interest" description="Disordered" evidence="6">
    <location>
        <begin position="31"/>
        <end position="55"/>
    </location>
</feature>
<dbReference type="PANTHER" id="PTHR33304">
    <property type="match status" value="1"/>
</dbReference>
<evidence type="ECO:0000256" key="6">
    <source>
        <dbReference type="SAM" id="MobiDB-lite"/>
    </source>
</evidence>
<gene>
    <name evidence="8" type="ORF">PVAP13_3KG038000</name>
</gene>
<organism evidence="8 9">
    <name type="scientific">Panicum virgatum</name>
    <name type="common">Blackwell switchgrass</name>
    <dbReference type="NCBI Taxonomy" id="38727"/>
    <lineage>
        <taxon>Eukaryota</taxon>
        <taxon>Viridiplantae</taxon>
        <taxon>Streptophyta</taxon>
        <taxon>Embryophyta</taxon>
        <taxon>Tracheophyta</taxon>
        <taxon>Spermatophyta</taxon>
        <taxon>Magnoliopsida</taxon>
        <taxon>Liliopsida</taxon>
        <taxon>Poales</taxon>
        <taxon>Poaceae</taxon>
        <taxon>PACMAD clade</taxon>
        <taxon>Panicoideae</taxon>
        <taxon>Panicodae</taxon>
        <taxon>Paniceae</taxon>
        <taxon>Panicinae</taxon>
        <taxon>Panicum</taxon>
        <taxon>Panicum sect. Hiantes</taxon>
    </lineage>
</organism>
<feature type="region of interest" description="Disordered" evidence="6">
    <location>
        <begin position="599"/>
        <end position="631"/>
    </location>
</feature>
<name>A0A8T0ULG2_PANVG</name>
<evidence type="ECO:0000256" key="4">
    <source>
        <dbReference type="ARBA" id="ARBA00023015"/>
    </source>
</evidence>
<dbReference type="EMBL" id="CM029041">
    <property type="protein sequence ID" value="KAG2623127.1"/>
    <property type="molecule type" value="Genomic_DNA"/>
</dbReference>
<dbReference type="PANTHER" id="PTHR33304:SF49">
    <property type="entry name" value="OS12G0161500 PROTEIN"/>
    <property type="match status" value="1"/>
</dbReference>
<evidence type="ECO:0000256" key="2">
    <source>
        <dbReference type="ARBA" id="ARBA00022771"/>
    </source>
</evidence>
<feature type="compositionally biased region" description="Polar residues" evidence="6">
    <location>
        <begin position="33"/>
        <end position="55"/>
    </location>
</feature>
<evidence type="ECO:0000256" key="3">
    <source>
        <dbReference type="ARBA" id="ARBA00022833"/>
    </source>
</evidence>
<keyword evidence="5" id="KW-0804">Transcription</keyword>
<keyword evidence="9" id="KW-1185">Reference proteome</keyword>
<protein>
    <recommendedName>
        <fullName evidence="7">AIPP2-like SPOC-like domain-containing protein</fullName>
    </recommendedName>
</protein>
<evidence type="ECO:0000256" key="5">
    <source>
        <dbReference type="ARBA" id="ARBA00023163"/>
    </source>
</evidence>
<dbReference type="GO" id="GO:0008270">
    <property type="term" value="F:zinc ion binding"/>
    <property type="evidence" value="ECO:0007669"/>
    <property type="project" value="UniProtKB-KW"/>
</dbReference>
<evidence type="ECO:0000313" key="9">
    <source>
        <dbReference type="Proteomes" id="UP000823388"/>
    </source>
</evidence>
<sequence>MGNCTNRKARNATSIGRTCAKALHSCETRATETAKSNNGENRQINNEDSVHTQNSVKQPCPVIVNCLGFKLGDIDLLKMRRGRKPKISQSVTAPLKGFVVMEKNSILGSKNPKPSSPTSERGNSANEKSGDKLNCMDNGVDSSLKPRDHEDPTDHPDLLGCKNTKVNSVEDNRNSAGEHQNTYQAVSLSTNNGGNRNVIDDLALEREDEEIRPQQDCRASTESQPRIIAANVTQPSSLENGVADKVTLYSANMGMLPKENYCRPSEHIEIENQMEYQREKSKLLDPKKFILADSATEEEISDSLQNFGKKKTRKRRKLILLNDDDDNKEKVVDVQLENVSPRSLKYDGPMVKHRVDNEYHVEAAALTGDFRNQNPNNGGPVKKQRGYINFNKDEDAVVGAANSDFALDDVTNYALNDGTNMALENDVANDHYLQSRMTSNSESADLYIYSQPVDEPIRSVVLTVNSDVSVKMDVHLSNKACQKVWEFSKSLQPVLVVEKVPWLQVRPKKWRSSGPTHDCIGLFFFPPSFRPNEVSNKLTREIIESDSALKLTVGVADLLIFPSTILPEQNHLYQGKHYLWGMFERRKDMSDKGVVAREQDGSTCAEEERRQQEHKFFDQQDGSVCTSEKGELQEEHDLWQRDLEHHKSSHQDTIVVNHVESQQLVVESDSEAQMEALKIPIVGSNSSMHSEQTNKHEGITSSPEFNAPNAAEPSAEGDHRQSCSGSDPLTTKLFGILIAETPRARLLFQEMAIAETPRARLLFQEIAS</sequence>
<dbReference type="InterPro" id="IPR049914">
    <property type="entry name" value="PHD1-3/5-6"/>
</dbReference>
<feature type="compositionally biased region" description="Basic and acidic residues" evidence="6">
    <location>
        <begin position="144"/>
        <end position="157"/>
    </location>
</feature>
<accession>A0A8T0ULG2</accession>
<dbReference type="Proteomes" id="UP000823388">
    <property type="component" value="Chromosome 3K"/>
</dbReference>
<feature type="region of interest" description="Disordered" evidence="6">
    <location>
        <begin position="683"/>
        <end position="726"/>
    </location>
</feature>
<keyword evidence="3" id="KW-0862">Zinc</keyword>
<feature type="compositionally biased region" description="Basic and acidic residues" evidence="6">
    <location>
        <begin position="599"/>
        <end position="618"/>
    </location>
</feature>
<evidence type="ECO:0000313" key="8">
    <source>
        <dbReference type="EMBL" id="KAG2623127.1"/>
    </source>
</evidence>
<feature type="region of interest" description="Disordered" evidence="6">
    <location>
        <begin position="106"/>
        <end position="163"/>
    </location>
</feature>
<reference evidence="8" key="1">
    <citation type="submission" date="2020-05" db="EMBL/GenBank/DDBJ databases">
        <title>WGS assembly of Panicum virgatum.</title>
        <authorList>
            <person name="Lovell J.T."/>
            <person name="Jenkins J."/>
            <person name="Shu S."/>
            <person name="Juenger T.E."/>
            <person name="Schmutz J."/>
        </authorList>
    </citation>
    <scope>NUCLEOTIDE SEQUENCE</scope>
    <source>
        <strain evidence="8">AP13</strain>
    </source>
</reference>
<keyword evidence="4" id="KW-0805">Transcription regulation</keyword>
<proteinExistence type="predicted"/>
<evidence type="ECO:0000259" key="7">
    <source>
        <dbReference type="Pfam" id="PF23121"/>
    </source>
</evidence>
<dbReference type="Pfam" id="PF23121">
    <property type="entry name" value="SPOC_AIPP2"/>
    <property type="match status" value="1"/>
</dbReference>
<evidence type="ECO:0000256" key="1">
    <source>
        <dbReference type="ARBA" id="ARBA00022723"/>
    </source>
</evidence>
<dbReference type="InterPro" id="IPR056280">
    <property type="entry name" value="AIPP2-like_SPOC"/>
</dbReference>
<dbReference type="AlphaFoldDB" id="A0A8T0ULG2"/>
<dbReference type="GO" id="GO:0140566">
    <property type="term" value="F:histone reader activity"/>
    <property type="evidence" value="ECO:0007669"/>
    <property type="project" value="InterPro"/>
</dbReference>
<feature type="compositionally biased region" description="Polar residues" evidence="6">
    <location>
        <begin position="106"/>
        <end position="127"/>
    </location>
</feature>
<comment type="caution">
    <text evidence="8">The sequence shown here is derived from an EMBL/GenBank/DDBJ whole genome shotgun (WGS) entry which is preliminary data.</text>
</comment>